<dbReference type="Pfam" id="PF00361">
    <property type="entry name" value="Proton_antipo_M"/>
    <property type="match status" value="1"/>
</dbReference>
<dbReference type="Pfam" id="PF00662">
    <property type="entry name" value="Proton_antipo_N"/>
    <property type="match status" value="1"/>
</dbReference>
<feature type="transmembrane region" description="Helical" evidence="11">
    <location>
        <begin position="242"/>
        <end position="264"/>
    </location>
</feature>
<feature type="domain" description="NADH-Ubiquinone oxidoreductase (complex I) chain 5 N-terminal" evidence="13">
    <location>
        <begin position="66"/>
        <end position="110"/>
    </location>
</feature>
<dbReference type="NCBIfam" id="NF009288">
    <property type="entry name" value="PRK12648.1"/>
    <property type="match status" value="1"/>
</dbReference>
<feature type="transmembrane region" description="Helical" evidence="11">
    <location>
        <begin position="496"/>
        <end position="520"/>
    </location>
</feature>
<gene>
    <name evidence="17" type="primary">mrpA_2</name>
    <name evidence="17" type="ORF">A8U91_03237</name>
</gene>
<feature type="transmembrane region" description="Helical" evidence="11">
    <location>
        <begin position="743"/>
        <end position="762"/>
    </location>
</feature>
<evidence type="ECO:0000259" key="13">
    <source>
        <dbReference type="Pfam" id="PF00662"/>
    </source>
</evidence>
<feature type="transmembrane region" description="Helical" evidence="11">
    <location>
        <begin position="455"/>
        <end position="476"/>
    </location>
</feature>
<dbReference type="PANTHER" id="PTHR43373">
    <property type="entry name" value="NA(+)/H(+) ANTIPORTER SUBUNIT"/>
    <property type="match status" value="1"/>
</dbReference>
<evidence type="ECO:0000313" key="17">
    <source>
        <dbReference type="EMBL" id="OBX34192.1"/>
    </source>
</evidence>
<proteinExistence type="predicted"/>
<evidence type="ECO:0000313" key="18">
    <source>
        <dbReference type="Proteomes" id="UP000092504"/>
    </source>
</evidence>
<dbReference type="PATRIC" id="fig|2746.7.peg.3337"/>
<feature type="transmembrane region" description="Helical" evidence="11">
    <location>
        <begin position="367"/>
        <end position="389"/>
    </location>
</feature>
<keyword evidence="4" id="KW-1003">Cell membrane</keyword>
<dbReference type="Proteomes" id="UP000092504">
    <property type="component" value="Unassembled WGS sequence"/>
</dbReference>
<sequence>MTLLWIALLPLLGVLVPAFGARLKRPACSLITALLPAVALLLTLAQIPALADGETLRFAVDWVPALGMEFAFRLDGLSVLFNLLILGIGLLILLYAHYYLAPEEPYGRFYAYLILFMASMVGIAMADNLLLLWMFWELTSLSSFLLIGFWSHRSDARKGARMALAVTGAGGLALLAGLLLLGDMVGSFDMNRVLASGDIILADDRYPLALGLILLGAFAKSAQFPFHFWLPHAMAAPTPVSAYLHSATMVKAGILLMARLHPAIAGSELWTLVVTLVGMTTLVYGAWFALLKTDLKGILAFSTVSHLGLITALLGIGTPMAVLAALFHILNHATFKAALFMSSGIIDHEAGTRELSRLGGLRRAMPVTALLTSILAAAMAGVPLLNGFISKEMFFTSSTEASMLGGISWLLPVLATLGGILSVAYSLRLVYAVFFKPAREAPPKSPHEPPRLMRAPVELLAVLCILVGVLPSPLAGGLLDLATRAVLGEPMEFHLAIWHGVNLPLLMSVIALVAGVGTYLGHRYLRRFHKGFKPVDARQVFEGSVQYVGRHAETLLGRFDNASLQRYMSLLLCTALVLAGLGLFMMPDLAGDQPTGEVDGVLLTGAILLMFSGIATVATHRYRLISLLMLSMVGLLVSLTFARFSAPDLALTQLSVEVVTMILLMLALFFLPQKTPRESSMPRNLRDGVLASLLGTVIASLNYAVLTRDNASISGFFIDNSVPGGGGHNVVNVILVDFRGFDTLGEITVLAIAGLAILKLLNRLRLFMPHSDSEGRLWSPDRYPMILTTISQALLPLALLVSVFIFLRGHNLPGGGFIAGLITAVALILLYMARGVEWAQARLDFQYQPVAITGVGLATLTGVGSWLFGQPFLTSSFGHFHLPVIGDFELATAMIFDLGVYLAVVGATLMILANLGKLTTPHRPTKDSGTAAPARRRVDGKPLCHHHRRAQRLWPLSDTTGQDLPRSGRSDPVVLCGQPLPVLHGRTDHRRRCRRQRRRQLCRSAPPGPGANRHRHRLRHDCLRGHPGHARPGRYGQ</sequence>
<dbReference type="Pfam" id="PF04039">
    <property type="entry name" value="MnhB"/>
    <property type="match status" value="1"/>
</dbReference>
<keyword evidence="7" id="KW-0406">Ion transport</keyword>
<evidence type="ECO:0000256" key="9">
    <source>
        <dbReference type="RuleBase" id="RU000320"/>
    </source>
</evidence>
<evidence type="ECO:0000256" key="8">
    <source>
        <dbReference type="ARBA" id="ARBA00023136"/>
    </source>
</evidence>
<evidence type="ECO:0000259" key="15">
    <source>
        <dbReference type="Pfam" id="PF13244"/>
    </source>
</evidence>
<dbReference type="PRINTS" id="PR01434">
    <property type="entry name" value="NADHDHGNASE5"/>
</dbReference>
<feature type="transmembrane region" description="Helical" evidence="11">
    <location>
        <begin position="80"/>
        <end position="100"/>
    </location>
</feature>
<dbReference type="InterPro" id="IPR025383">
    <property type="entry name" value="MrpA_C/MbhD"/>
</dbReference>
<feature type="transmembrane region" description="Helical" evidence="11">
    <location>
        <begin position="270"/>
        <end position="291"/>
    </location>
</feature>
<reference evidence="17 18" key="1">
    <citation type="submission" date="2016-06" db="EMBL/GenBank/DDBJ databases">
        <title>Genome sequence of halotolerant plant growth promoting strain of Halomonas elongata HEK1 isolated from salterns of Rann of Kutch, Gujarat, India.</title>
        <authorList>
            <person name="Gaba S."/>
            <person name="Singh R.N."/>
            <person name="Abrol S."/>
            <person name="Kaushik R."/>
            <person name="Saxena A.K."/>
        </authorList>
    </citation>
    <scope>NUCLEOTIDE SEQUENCE [LARGE SCALE GENOMIC DNA]</scope>
    <source>
        <strain evidence="17 18">HEK1</strain>
    </source>
</reference>
<keyword evidence="6 11" id="KW-1133">Transmembrane helix</keyword>
<evidence type="ECO:0000256" key="1">
    <source>
        <dbReference type="ARBA" id="ARBA00004651"/>
    </source>
</evidence>
<dbReference type="InterPro" id="IPR046806">
    <property type="entry name" value="MrpA_C/MbhE"/>
</dbReference>
<dbReference type="InterPro" id="IPR050616">
    <property type="entry name" value="CPA3_Na-H_Antiporter_A"/>
</dbReference>
<feature type="compositionally biased region" description="Basic residues" evidence="10">
    <location>
        <begin position="1026"/>
        <end position="1037"/>
    </location>
</feature>
<feature type="transmembrane region" description="Helical" evidence="11">
    <location>
        <begin position="624"/>
        <end position="644"/>
    </location>
</feature>
<evidence type="ECO:0000259" key="14">
    <source>
        <dbReference type="Pfam" id="PF04039"/>
    </source>
</evidence>
<feature type="transmembrane region" description="Helical" evidence="11">
    <location>
        <begin position="109"/>
        <end position="126"/>
    </location>
</feature>
<feature type="transmembrane region" description="Helical" evidence="11">
    <location>
        <begin position="567"/>
        <end position="586"/>
    </location>
</feature>
<feature type="domain" description="MrpA C-terminal/MbhD" evidence="15">
    <location>
        <begin position="609"/>
        <end position="673"/>
    </location>
</feature>
<evidence type="ECO:0000256" key="10">
    <source>
        <dbReference type="SAM" id="MobiDB-lite"/>
    </source>
</evidence>
<evidence type="ECO:0000259" key="12">
    <source>
        <dbReference type="Pfam" id="PF00361"/>
    </source>
</evidence>
<keyword evidence="8 11" id="KW-0472">Membrane</keyword>
<dbReference type="Pfam" id="PF13244">
    <property type="entry name" value="MbhD"/>
    <property type="match status" value="1"/>
</dbReference>
<keyword evidence="2" id="KW-0813">Transport</keyword>
<feature type="transmembrane region" description="Helical" evidence="11">
    <location>
        <begin position="684"/>
        <end position="706"/>
    </location>
</feature>
<dbReference type="InterPro" id="IPR001750">
    <property type="entry name" value="ND/Mrp_TM"/>
</dbReference>
<dbReference type="EMBL" id="MAJD01000002">
    <property type="protein sequence ID" value="OBX34192.1"/>
    <property type="molecule type" value="Genomic_DNA"/>
</dbReference>
<evidence type="ECO:0000256" key="7">
    <source>
        <dbReference type="ARBA" id="ARBA00023065"/>
    </source>
</evidence>
<keyword evidence="5 9" id="KW-0812">Transmembrane</keyword>
<feature type="transmembrane region" description="Helical" evidence="11">
    <location>
        <begin position="813"/>
        <end position="833"/>
    </location>
</feature>
<dbReference type="GO" id="GO:0005886">
    <property type="term" value="C:plasma membrane"/>
    <property type="evidence" value="ECO:0007669"/>
    <property type="project" value="UniProtKB-SubCell"/>
</dbReference>
<dbReference type="PANTHER" id="PTHR43373:SF1">
    <property type="entry name" value="NA(+)_H(+) ANTIPORTER SUBUNIT A"/>
    <property type="match status" value="1"/>
</dbReference>
<feature type="transmembrane region" description="Helical" evidence="11">
    <location>
        <begin position="845"/>
        <end position="868"/>
    </location>
</feature>
<feature type="transmembrane region" description="Helical" evidence="11">
    <location>
        <begin position="162"/>
        <end position="186"/>
    </location>
</feature>
<feature type="compositionally biased region" description="Basic residues" evidence="10">
    <location>
        <begin position="987"/>
        <end position="1001"/>
    </location>
</feature>
<comment type="subcellular location">
    <subcellularLocation>
        <location evidence="1">Cell membrane</location>
        <topology evidence="1">Multi-pass membrane protein</topology>
    </subcellularLocation>
    <subcellularLocation>
        <location evidence="9">Membrane</location>
        <topology evidence="9">Multi-pass membrane protein</topology>
    </subcellularLocation>
</comment>
<dbReference type="AlphaFoldDB" id="A0A1B8NW21"/>
<feature type="domain" description="Na+/H+ antiporter MnhB subunit-related protein" evidence="14">
    <location>
        <begin position="786"/>
        <end position="909"/>
    </location>
</feature>
<dbReference type="InterPro" id="IPR001516">
    <property type="entry name" value="Proton_antipo_N"/>
</dbReference>
<protein>
    <submittedName>
        <fullName evidence="17">Na(+)/H(+) antiporter subunit A</fullName>
    </submittedName>
</protein>
<comment type="caution">
    <text evidence="17">The sequence shown here is derived from an EMBL/GenBank/DDBJ whole genome shotgun (WGS) entry which is preliminary data.</text>
</comment>
<evidence type="ECO:0000256" key="5">
    <source>
        <dbReference type="ARBA" id="ARBA00022692"/>
    </source>
</evidence>
<feature type="region of interest" description="Disordered" evidence="10">
    <location>
        <begin position="921"/>
        <end position="971"/>
    </location>
</feature>
<dbReference type="GO" id="GO:0015297">
    <property type="term" value="F:antiporter activity"/>
    <property type="evidence" value="ECO:0007669"/>
    <property type="project" value="UniProtKB-KW"/>
</dbReference>
<evidence type="ECO:0000256" key="11">
    <source>
        <dbReference type="SAM" id="Phobius"/>
    </source>
</evidence>
<feature type="transmembrane region" description="Helical" evidence="11">
    <location>
        <begin position="30"/>
        <end position="51"/>
    </location>
</feature>
<feature type="domain" description="NADH:quinone oxidoreductase/Mrp antiporter transmembrane" evidence="12">
    <location>
        <begin position="126"/>
        <end position="406"/>
    </location>
</feature>
<dbReference type="Pfam" id="PF20501">
    <property type="entry name" value="MbhE"/>
    <property type="match status" value="1"/>
</dbReference>
<accession>A0A1B8NW21</accession>
<evidence type="ECO:0000256" key="2">
    <source>
        <dbReference type="ARBA" id="ARBA00022448"/>
    </source>
</evidence>
<name>A0A1B8NW21_HALEL</name>
<dbReference type="GO" id="GO:0006811">
    <property type="term" value="P:monoatomic ion transport"/>
    <property type="evidence" value="ECO:0007669"/>
    <property type="project" value="UniProtKB-KW"/>
</dbReference>
<evidence type="ECO:0000256" key="6">
    <source>
        <dbReference type="ARBA" id="ARBA00022989"/>
    </source>
</evidence>
<feature type="transmembrane region" description="Helical" evidence="11">
    <location>
        <begin position="598"/>
        <end position="617"/>
    </location>
</feature>
<dbReference type="InterPro" id="IPR007182">
    <property type="entry name" value="MnhB"/>
</dbReference>
<feature type="transmembrane region" description="Helical" evidence="11">
    <location>
        <begin position="783"/>
        <end position="807"/>
    </location>
</feature>
<feature type="domain" description="MrpA C-terminal/MbhE" evidence="16">
    <location>
        <begin position="683"/>
        <end position="765"/>
    </location>
</feature>
<evidence type="ECO:0000256" key="3">
    <source>
        <dbReference type="ARBA" id="ARBA00022449"/>
    </source>
</evidence>
<organism evidence="17 18">
    <name type="scientific">Halomonas elongata</name>
    <dbReference type="NCBI Taxonomy" id="2746"/>
    <lineage>
        <taxon>Bacteria</taxon>
        <taxon>Pseudomonadati</taxon>
        <taxon>Pseudomonadota</taxon>
        <taxon>Gammaproteobacteria</taxon>
        <taxon>Oceanospirillales</taxon>
        <taxon>Halomonadaceae</taxon>
        <taxon>Halomonas</taxon>
    </lineage>
</organism>
<feature type="transmembrane region" description="Helical" evidence="11">
    <location>
        <begin position="650"/>
        <end position="672"/>
    </location>
</feature>
<evidence type="ECO:0000256" key="4">
    <source>
        <dbReference type="ARBA" id="ARBA00022475"/>
    </source>
</evidence>
<keyword evidence="3" id="KW-0050">Antiport</keyword>
<feature type="transmembrane region" description="Helical" evidence="11">
    <location>
        <begin position="132"/>
        <end position="150"/>
    </location>
</feature>
<feature type="transmembrane region" description="Helical" evidence="11">
    <location>
        <begin position="888"/>
        <end position="913"/>
    </location>
</feature>
<feature type="region of interest" description="Disordered" evidence="10">
    <location>
        <begin position="986"/>
        <end position="1037"/>
    </location>
</feature>
<evidence type="ECO:0000259" key="16">
    <source>
        <dbReference type="Pfam" id="PF20501"/>
    </source>
</evidence>
<feature type="transmembrane region" description="Helical" evidence="11">
    <location>
        <begin position="409"/>
        <end position="434"/>
    </location>
</feature>